<reference evidence="1 2" key="1">
    <citation type="journal article" date="2015" name="Genome Biol. Evol.">
        <title>The genome of winter moth (Operophtera brumata) provides a genomic perspective on sexual dimorphism and phenology.</title>
        <authorList>
            <person name="Derks M.F."/>
            <person name="Smit S."/>
            <person name="Salis L."/>
            <person name="Schijlen E."/>
            <person name="Bossers A."/>
            <person name="Mateman C."/>
            <person name="Pijl A.S."/>
            <person name="de Ridder D."/>
            <person name="Groenen M.A."/>
            <person name="Visser M.E."/>
            <person name="Megens H.J."/>
        </authorList>
    </citation>
    <scope>NUCLEOTIDE SEQUENCE [LARGE SCALE GENOMIC DNA]</scope>
    <source>
        <strain evidence="1">WM2013NL</strain>
        <tissue evidence="1">Head and thorax</tissue>
    </source>
</reference>
<proteinExistence type="predicted"/>
<sequence>MVKTNTKNLVYHCRADKSDCDAALAKMRYKASKHFYALAKAVVDYELQRSAKTTSACRTQTPPSCLGGATHSSPAAATRPGISTLSYTRRIEADSNEFL</sequence>
<dbReference type="AlphaFoldDB" id="A0A0L7KYX2"/>
<dbReference type="Proteomes" id="UP000037510">
    <property type="component" value="Unassembled WGS sequence"/>
</dbReference>
<keyword evidence="2" id="KW-1185">Reference proteome</keyword>
<protein>
    <submittedName>
        <fullName evidence="1">Uncharacterized protein</fullName>
    </submittedName>
</protein>
<accession>A0A0L7KYX2</accession>
<comment type="caution">
    <text evidence="1">The sequence shown here is derived from an EMBL/GenBank/DDBJ whole genome shotgun (WGS) entry which is preliminary data.</text>
</comment>
<evidence type="ECO:0000313" key="1">
    <source>
        <dbReference type="EMBL" id="KOB68473.1"/>
    </source>
</evidence>
<evidence type="ECO:0000313" key="2">
    <source>
        <dbReference type="Proteomes" id="UP000037510"/>
    </source>
</evidence>
<organism evidence="1 2">
    <name type="scientific">Operophtera brumata</name>
    <name type="common">Winter moth</name>
    <name type="synonym">Phalaena brumata</name>
    <dbReference type="NCBI Taxonomy" id="104452"/>
    <lineage>
        <taxon>Eukaryota</taxon>
        <taxon>Metazoa</taxon>
        <taxon>Ecdysozoa</taxon>
        <taxon>Arthropoda</taxon>
        <taxon>Hexapoda</taxon>
        <taxon>Insecta</taxon>
        <taxon>Pterygota</taxon>
        <taxon>Neoptera</taxon>
        <taxon>Endopterygota</taxon>
        <taxon>Lepidoptera</taxon>
        <taxon>Glossata</taxon>
        <taxon>Ditrysia</taxon>
        <taxon>Geometroidea</taxon>
        <taxon>Geometridae</taxon>
        <taxon>Larentiinae</taxon>
        <taxon>Operophtera</taxon>
    </lineage>
</organism>
<name>A0A0L7KYX2_OPEBR</name>
<dbReference type="EMBL" id="JTDY01004193">
    <property type="protein sequence ID" value="KOB68473.1"/>
    <property type="molecule type" value="Genomic_DNA"/>
</dbReference>
<gene>
    <name evidence="1" type="ORF">OBRU01_18224</name>
</gene>
<feature type="non-terminal residue" evidence="1">
    <location>
        <position position="99"/>
    </location>
</feature>